<keyword evidence="3" id="KW-0863">Zinc-finger</keyword>
<dbReference type="AlphaFoldDB" id="A0A9Q0YM55"/>
<evidence type="ECO:0000256" key="2">
    <source>
        <dbReference type="ARBA" id="ARBA00022723"/>
    </source>
</evidence>
<dbReference type="GO" id="GO:0008270">
    <property type="term" value="F:zinc ion binding"/>
    <property type="evidence" value="ECO:0007669"/>
    <property type="project" value="UniProtKB-KW"/>
</dbReference>
<keyword evidence="5" id="KW-0539">Nucleus</keyword>
<dbReference type="PANTHER" id="PTHR46481">
    <property type="entry name" value="ZINC FINGER BED DOMAIN-CONTAINING PROTEIN 4"/>
    <property type="match status" value="1"/>
</dbReference>
<reference evidence="6" key="1">
    <citation type="submission" date="2021-10" db="EMBL/GenBank/DDBJ databases">
        <title>Tropical sea cucumber genome reveals ecological adaptation and Cuvierian tubules defense mechanism.</title>
        <authorList>
            <person name="Chen T."/>
        </authorList>
    </citation>
    <scope>NUCLEOTIDE SEQUENCE</scope>
    <source>
        <strain evidence="6">Nanhai2018</strain>
        <tissue evidence="6">Muscle</tissue>
    </source>
</reference>
<evidence type="ECO:0000256" key="1">
    <source>
        <dbReference type="ARBA" id="ARBA00004123"/>
    </source>
</evidence>
<comment type="caution">
    <text evidence="6">The sequence shown here is derived from an EMBL/GenBank/DDBJ whole genome shotgun (WGS) entry which is preliminary data.</text>
</comment>
<dbReference type="InterPro" id="IPR012337">
    <property type="entry name" value="RNaseH-like_sf"/>
</dbReference>
<keyword evidence="2" id="KW-0479">Metal-binding</keyword>
<dbReference type="EMBL" id="JAIZAY010000018">
    <property type="protein sequence ID" value="KAJ8025003.1"/>
    <property type="molecule type" value="Genomic_DNA"/>
</dbReference>
<gene>
    <name evidence="6" type="ORF">HOLleu_35082</name>
</gene>
<keyword evidence="7" id="KW-1185">Reference proteome</keyword>
<dbReference type="SUPFAM" id="SSF140996">
    <property type="entry name" value="Hermes dimerisation domain"/>
    <property type="match status" value="1"/>
</dbReference>
<evidence type="ECO:0000256" key="3">
    <source>
        <dbReference type="ARBA" id="ARBA00022771"/>
    </source>
</evidence>
<name>A0A9Q0YM55_HOLLE</name>
<evidence type="ECO:0000313" key="6">
    <source>
        <dbReference type="EMBL" id="KAJ8025003.1"/>
    </source>
</evidence>
<keyword evidence="4" id="KW-0862">Zinc</keyword>
<dbReference type="PANTHER" id="PTHR46481:SF10">
    <property type="entry name" value="ZINC FINGER BED DOMAIN-CONTAINING PROTEIN 39"/>
    <property type="match status" value="1"/>
</dbReference>
<evidence type="ECO:0000256" key="4">
    <source>
        <dbReference type="ARBA" id="ARBA00022833"/>
    </source>
</evidence>
<proteinExistence type="predicted"/>
<protein>
    <submittedName>
        <fullName evidence="6">Zinc finger BED domain-containing protein 4</fullName>
    </submittedName>
</protein>
<organism evidence="6 7">
    <name type="scientific">Holothuria leucospilota</name>
    <name type="common">Black long sea cucumber</name>
    <name type="synonym">Mertensiothuria leucospilota</name>
    <dbReference type="NCBI Taxonomy" id="206669"/>
    <lineage>
        <taxon>Eukaryota</taxon>
        <taxon>Metazoa</taxon>
        <taxon>Echinodermata</taxon>
        <taxon>Eleutherozoa</taxon>
        <taxon>Echinozoa</taxon>
        <taxon>Holothuroidea</taxon>
        <taxon>Aspidochirotacea</taxon>
        <taxon>Aspidochirotida</taxon>
        <taxon>Holothuriidae</taxon>
        <taxon>Holothuria</taxon>
    </lineage>
</organism>
<accession>A0A9Q0YM55</accession>
<evidence type="ECO:0000313" key="7">
    <source>
        <dbReference type="Proteomes" id="UP001152320"/>
    </source>
</evidence>
<dbReference type="InterPro" id="IPR052035">
    <property type="entry name" value="ZnF_BED_domain_contain"/>
</dbReference>
<evidence type="ECO:0000256" key="5">
    <source>
        <dbReference type="ARBA" id="ARBA00023242"/>
    </source>
</evidence>
<dbReference type="SUPFAM" id="SSF53098">
    <property type="entry name" value="Ribonuclease H-like"/>
    <property type="match status" value="1"/>
</dbReference>
<dbReference type="Proteomes" id="UP001152320">
    <property type="component" value="Chromosome 18"/>
</dbReference>
<sequence length="158" mass="17507">MIALDLQPFGIVSNVGFQRFCNVLEPRYKLPSDRHISLKLIPDIYGCVKEKLKEELSYIKHIAFTTDIWSSSVGSNLLLSLTGHWINENFVRKKGVLSASSFVGRHTANAIQTELENTLAAWNIEKERVVTVLRDNAANVTAGLTAAGIGHQGCFIHT</sequence>
<dbReference type="OrthoDB" id="1607513at2759"/>
<dbReference type="GO" id="GO:0005634">
    <property type="term" value="C:nucleus"/>
    <property type="evidence" value="ECO:0007669"/>
    <property type="project" value="UniProtKB-SubCell"/>
</dbReference>
<comment type="subcellular location">
    <subcellularLocation>
        <location evidence="1">Nucleus</location>
    </subcellularLocation>
</comment>